<dbReference type="Proteomes" id="UP000592820">
    <property type="component" value="Unassembled WGS sequence"/>
</dbReference>
<accession>A0A7W8LF87</accession>
<dbReference type="AlphaFoldDB" id="A0A7W8LF87"/>
<organism evidence="1 2">
    <name type="scientific">Paraburkholderia youngii</name>
    <dbReference type="NCBI Taxonomy" id="2782701"/>
    <lineage>
        <taxon>Bacteria</taxon>
        <taxon>Pseudomonadati</taxon>
        <taxon>Pseudomonadota</taxon>
        <taxon>Betaproteobacteria</taxon>
        <taxon>Burkholderiales</taxon>
        <taxon>Burkholderiaceae</taxon>
        <taxon>Paraburkholderia</taxon>
    </lineage>
</organism>
<gene>
    <name evidence="1" type="ORF">HDG41_008033</name>
</gene>
<name>A0A7W8LF87_9BURK</name>
<evidence type="ECO:0000313" key="2">
    <source>
        <dbReference type="Proteomes" id="UP000592820"/>
    </source>
</evidence>
<reference evidence="1 2" key="1">
    <citation type="submission" date="2020-08" db="EMBL/GenBank/DDBJ databases">
        <title>Genomic Encyclopedia of Type Strains, Phase IV (KMG-V): Genome sequencing to study the core and pangenomes of soil and plant-associated prokaryotes.</title>
        <authorList>
            <person name="Whitman W."/>
        </authorList>
    </citation>
    <scope>NUCLEOTIDE SEQUENCE [LARGE SCALE GENOMIC DNA]</scope>
    <source>
        <strain evidence="1 2">JPY162</strain>
    </source>
</reference>
<dbReference type="RefSeq" id="WP_018435666.1">
    <property type="nucleotide sequence ID" value="NZ_JACHDE010000049.1"/>
</dbReference>
<sequence>MHESSGTVVPVFDVILDGVSKKMGGYKSNPSGMNMGYWFAEAVWRA</sequence>
<evidence type="ECO:0000313" key="1">
    <source>
        <dbReference type="EMBL" id="MBB5405934.1"/>
    </source>
</evidence>
<dbReference type="EMBL" id="JACHDE010000049">
    <property type="protein sequence ID" value="MBB5405934.1"/>
    <property type="molecule type" value="Genomic_DNA"/>
</dbReference>
<proteinExistence type="predicted"/>
<comment type="caution">
    <text evidence="1">The sequence shown here is derived from an EMBL/GenBank/DDBJ whole genome shotgun (WGS) entry which is preliminary data.</text>
</comment>
<protein>
    <submittedName>
        <fullName evidence="1">Uncharacterized protein</fullName>
    </submittedName>
</protein>